<evidence type="ECO:0000313" key="3">
    <source>
        <dbReference type="Proteomes" id="UP000010552"/>
    </source>
</evidence>
<feature type="region of interest" description="Disordered" evidence="1">
    <location>
        <begin position="1"/>
        <end position="47"/>
    </location>
</feature>
<keyword evidence="3" id="KW-1185">Reference proteome</keyword>
<evidence type="ECO:0000313" key="2">
    <source>
        <dbReference type="EMBL" id="ELK05255.1"/>
    </source>
</evidence>
<dbReference type="Proteomes" id="UP000010552">
    <property type="component" value="Unassembled WGS sequence"/>
</dbReference>
<proteinExistence type="predicted"/>
<feature type="compositionally biased region" description="Basic and acidic residues" evidence="1">
    <location>
        <begin position="8"/>
        <end position="30"/>
    </location>
</feature>
<sequence>MPKAHTLVHTDTHTHTHAHSDRSGRSRPLETSRVGWSGEARGSLGSRCASPRWARSFGWGEFIFVSSCCRGCSRPKSRGAPGGGDAGCCCRWSCSRSAASPGGGGGARGGGRNSGCRCLRLCFALAPTPTPAPLRSRIASFLREENLLLVLAFAGTAPEATPAGVCGEHRPFAAPATGSCGVSSRTWEEGFLPFPERE</sequence>
<accession>L5K0Z0</accession>
<dbReference type="InParanoid" id="L5K0Z0"/>
<gene>
    <name evidence="2" type="ORF">PAL_GLEAN10023285</name>
</gene>
<reference evidence="3" key="1">
    <citation type="journal article" date="2013" name="Science">
        <title>Comparative analysis of bat genomes provides insight into the evolution of flight and immunity.</title>
        <authorList>
            <person name="Zhang G."/>
            <person name="Cowled C."/>
            <person name="Shi Z."/>
            <person name="Huang Z."/>
            <person name="Bishop-Lilly K.A."/>
            <person name="Fang X."/>
            <person name="Wynne J.W."/>
            <person name="Xiong Z."/>
            <person name="Baker M.L."/>
            <person name="Zhao W."/>
            <person name="Tachedjian M."/>
            <person name="Zhu Y."/>
            <person name="Zhou P."/>
            <person name="Jiang X."/>
            <person name="Ng J."/>
            <person name="Yang L."/>
            <person name="Wu L."/>
            <person name="Xiao J."/>
            <person name="Feng Y."/>
            <person name="Chen Y."/>
            <person name="Sun X."/>
            <person name="Zhang Y."/>
            <person name="Marsh G.A."/>
            <person name="Crameri G."/>
            <person name="Broder C.C."/>
            <person name="Frey K.G."/>
            <person name="Wang L.F."/>
            <person name="Wang J."/>
        </authorList>
    </citation>
    <scope>NUCLEOTIDE SEQUENCE [LARGE SCALE GENOMIC DNA]</scope>
</reference>
<protein>
    <submittedName>
        <fullName evidence="2">Uncharacterized protein</fullName>
    </submittedName>
</protein>
<evidence type="ECO:0000256" key="1">
    <source>
        <dbReference type="SAM" id="MobiDB-lite"/>
    </source>
</evidence>
<dbReference type="AlphaFoldDB" id="L5K0Z0"/>
<name>L5K0Z0_PTEAL</name>
<dbReference type="EMBL" id="KB031042">
    <property type="protein sequence ID" value="ELK05255.1"/>
    <property type="molecule type" value="Genomic_DNA"/>
</dbReference>
<organism evidence="2 3">
    <name type="scientific">Pteropus alecto</name>
    <name type="common">Black flying fox</name>
    <dbReference type="NCBI Taxonomy" id="9402"/>
    <lineage>
        <taxon>Eukaryota</taxon>
        <taxon>Metazoa</taxon>
        <taxon>Chordata</taxon>
        <taxon>Craniata</taxon>
        <taxon>Vertebrata</taxon>
        <taxon>Euteleostomi</taxon>
        <taxon>Mammalia</taxon>
        <taxon>Eutheria</taxon>
        <taxon>Laurasiatheria</taxon>
        <taxon>Chiroptera</taxon>
        <taxon>Yinpterochiroptera</taxon>
        <taxon>Pteropodoidea</taxon>
        <taxon>Pteropodidae</taxon>
        <taxon>Pteropodinae</taxon>
        <taxon>Pteropus</taxon>
    </lineage>
</organism>